<sequence>MRPRYSTNVGYLSSHKIEQALFKYKINIRPVTSLPFSHVFSFVSSEKSSMFCSPPQRMWVSVSV</sequence>
<proteinExistence type="predicted"/>
<dbReference type="AlphaFoldDB" id="A0A0E9VC27"/>
<reference evidence="1" key="2">
    <citation type="journal article" date="2015" name="Fish Shellfish Immunol.">
        <title>Early steps in the European eel (Anguilla anguilla)-Vibrio vulnificus interaction in the gills: Role of the RtxA13 toxin.</title>
        <authorList>
            <person name="Callol A."/>
            <person name="Pajuelo D."/>
            <person name="Ebbesson L."/>
            <person name="Teles M."/>
            <person name="MacKenzie S."/>
            <person name="Amaro C."/>
        </authorList>
    </citation>
    <scope>NUCLEOTIDE SEQUENCE</scope>
</reference>
<organism evidence="1">
    <name type="scientific">Anguilla anguilla</name>
    <name type="common">European freshwater eel</name>
    <name type="synonym">Muraena anguilla</name>
    <dbReference type="NCBI Taxonomy" id="7936"/>
    <lineage>
        <taxon>Eukaryota</taxon>
        <taxon>Metazoa</taxon>
        <taxon>Chordata</taxon>
        <taxon>Craniata</taxon>
        <taxon>Vertebrata</taxon>
        <taxon>Euteleostomi</taxon>
        <taxon>Actinopterygii</taxon>
        <taxon>Neopterygii</taxon>
        <taxon>Teleostei</taxon>
        <taxon>Anguilliformes</taxon>
        <taxon>Anguillidae</taxon>
        <taxon>Anguilla</taxon>
    </lineage>
</organism>
<name>A0A0E9VC27_ANGAN</name>
<accession>A0A0E9VC27</accession>
<dbReference type="EMBL" id="GBXM01033562">
    <property type="protein sequence ID" value="JAH75015.1"/>
    <property type="molecule type" value="Transcribed_RNA"/>
</dbReference>
<protein>
    <submittedName>
        <fullName evidence="1">Uncharacterized protein</fullName>
    </submittedName>
</protein>
<evidence type="ECO:0000313" key="1">
    <source>
        <dbReference type="EMBL" id="JAH75015.1"/>
    </source>
</evidence>
<reference evidence="1" key="1">
    <citation type="submission" date="2014-11" db="EMBL/GenBank/DDBJ databases">
        <authorList>
            <person name="Amaro Gonzalez C."/>
        </authorList>
    </citation>
    <scope>NUCLEOTIDE SEQUENCE</scope>
</reference>